<organism evidence="1">
    <name type="scientific">bioreactor metagenome</name>
    <dbReference type="NCBI Taxonomy" id="1076179"/>
    <lineage>
        <taxon>unclassified sequences</taxon>
        <taxon>metagenomes</taxon>
        <taxon>ecological metagenomes</taxon>
    </lineage>
</organism>
<dbReference type="AlphaFoldDB" id="A0A645FQ86"/>
<dbReference type="EMBL" id="VSSQ01061036">
    <property type="protein sequence ID" value="MPN14404.1"/>
    <property type="molecule type" value="Genomic_DNA"/>
</dbReference>
<gene>
    <name evidence="1" type="ORF">SDC9_161731</name>
</gene>
<sequence length="54" mass="6246">MGIVDIVLHIGFRLWCVRRGRHHAGVVMHGEFPEQLVEQCHLVLGMKDYRGFCV</sequence>
<evidence type="ECO:0000313" key="1">
    <source>
        <dbReference type="EMBL" id="MPN14404.1"/>
    </source>
</evidence>
<accession>A0A645FQ86</accession>
<name>A0A645FQ86_9ZZZZ</name>
<comment type="caution">
    <text evidence="1">The sequence shown here is derived from an EMBL/GenBank/DDBJ whole genome shotgun (WGS) entry which is preliminary data.</text>
</comment>
<proteinExistence type="predicted"/>
<protein>
    <submittedName>
        <fullName evidence="1">Uncharacterized protein</fullName>
    </submittedName>
</protein>
<reference evidence="1" key="1">
    <citation type="submission" date="2019-08" db="EMBL/GenBank/DDBJ databases">
        <authorList>
            <person name="Kucharzyk K."/>
            <person name="Murdoch R.W."/>
            <person name="Higgins S."/>
            <person name="Loffler F."/>
        </authorList>
    </citation>
    <scope>NUCLEOTIDE SEQUENCE</scope>
</reference>